<dbReference type="SUPFAM" id="SSF53098">
    <property type="entry name" value="Ribonuclease H-like"/>
    <property type="match status" value="1"/>
</dbReference>
<keyword evidence="2" id="KW-0548">Nucleotidyltransferase</keyword>
<feature type="compositionally biased region" description="Basic residues" evidence="5">
    <location>
        <begin position="348"/>
        <end position="357"/>
    </location>
</feature>
<evidence type="ECO:0000256" key="1">
    <source>
        <dbReference type="ARBA" id="ARBA00022679"/>
    </source>
</evidence>
<dbReference type="GO" id="GO:0016779">
    <property type="term" value="F:nucleotidyltransferase activity"/>
    <property type="evidence" value="ECO:0007669"/>
    <property type="project" value="UniProtKB-KW"/>
</dbReference>
<dbReference type="GO" id="GO:0003676">
    <property type="term" value="F:nucleic acid binding"/>
    <property type="evidence" value="ECO:0007669"/>
    <property type="project" value="InterPro"/>
</dbReference>
<dbReference type="PROSITE" id="PS50994">
    <property type="entry name" value="INTEGRASE"/>
    <property type="match status" value="1"/>
</dbReference>
<dbReference type="EMBL" id="CAUJNA010003502">
    <property type="protein sequence ID" value="CAJ1403577.1"/>
    <property type="molecule type" value="Genomic_DNA"/>
</dbReference>
<name>A0AA36JCA5_9DINO</name>
<dbReference type="InterPro" id="IPR001584">
    <property type="entry name" value="Integrase_cat-core"/>
</dbReference>
<dbReference type="PANTHER" id="PTHR37984">
    <property type="entry name" value="PROTEIN CBG26694"/>
    <property type="match status" value="1"/>
</dbReference>
<feature type="region of interest" description="Disordered" evidence="5">
    <location>
        <begin position="849"/>
        <end position="921"/>
    </location>
</feature>
<evidence type="ECO:0000259" key="6">
    <source>
        <dbReference type="PROSITE" id="PS50994"/>
    </source>
</evidence>
<dbReference type="InterPro" id="IPR021109">
    <property type="entry name" value="Peptidase_aspartic_dom_sf"/>
</dbReference>
<dbReference type="InterPro" id="IPR050951">
    <property type="entry name" value="Retrovirus_Pol_polyprotein"/>
</dbReference>
<keyword evidence="3" id="KW-0540">Nuclease</keyword>
<feature type="region of interest" description="Disordered" evidence="5">
    <location>
        <begin position="342"/>
        <end position="362"/>
    </location>
</feature>
<dbReference type="Gene3D" id="3.30.420.10">
    <property type="entry name" value="Ribonuclease H-like superfamily/Ribonuclease H"/>
    <property type="match status" value="1"/>
</dbReference>
<evidence type="ECO:0000256" key="4">
    <source>
        <dbReference type="ARBA" id="ARBA00022759"/>
    </source>
</evidence>
<comment type="caution">
    <text evidence="7">The sequence shown here is derived from an EMBL/GenBank/DDBJ whole genome shotgun (WGS) entry which is preliminary data.</text>
</comment>
<evidence type="ECO:0000256" key="2">
    <source>
        <dbReference type="ARBA" id="ARBA00022695"/>
    </source>
</evidence>
<evidence type="ECO:0000256" key="3">
    <source>
        <dbReference type="ARBA" id="ARBA00022722"/>
    </source>
</evidence>
<proteinExistence type="predicted"/>
<keyword evidence="4" id="KW-0255">Endonuclease</keyword>
<dbReference type="InterPro" id="IPR012337">
    <property type="entry name" value="RNaseH-like_sf"/>
</dbReference>
<organism evidence="7 8">
    <name type="scientific">Effrenium voratum</name>
    <dbReference type="NCBI Taxonomy" id="2562239"/>
    <lineage>
        <taxon>Eukaryota</taxon>
        <taxon>Sar</taxon>
        <taxon>Alveolata</taxon>
        <taxon>Dinophyceae</taxon>
        <taxon>Suessiales</taxon>
        <taxon>Symbiodiniaceae</taxon>
        <taxon>Effrenium</taxon>
    </lineage>
</organism>
<dbReference type="Proteomes" id="UP001178507">
    <property type="component" value="Unassembled WGS sequence"/>
</dbReference>
<feature type="compositionally biased region" description="Low complexity" evidence="5">
    <location>
        <begin position="699"/>
        <end position="711"/>
    </location>
</feature>
<evidence type="ECO:0000313" key="7">
    <source>
        <dbReference type="EMBL" id="CAJ1403577.1"/>
    </source>
</evidence>
<evidence type="ECO:0000256" key="5">
    <source>
        <dbReference type="SAM" id="MobiDB-lite"/>
    </source>
</evidence>
<dbReference type="GO" id="GO:0015074">
    <property type="term" value="P:DNA integration"/>
    <property type="evidence" value="ECO:0007669"/>
    <property type="project" value="InterPro"/>
</dbReference>
<keyword evidence="8" id="KW-1185">Reference proteome</keyword>
<dbReference type="Gene3D" id="2.40.70.10">
    <property type="entry name" value="Acid Proteases"/>
    <property type="match status" value="1"/>
</dbReference>
<feature type="compositionally biased region" description="Basic and acidic residues" evidence="5">
    <location>
        <begin position="864"/>
        <end position="892"/>
    </location>
</feature>
<feature type="region of interest" description="Disordered" evidence="5">
    <location>
        <begin position="451"/>
        <end position="520"/>
    </location>
</feature>
<evidence type="ECO:0000313" key="8">
    <source>
        <dbReference type="Proteomes" id="UP001178507"/>
    </source>
</evidence>
<feature type="region of interest" description="Disordered" evidence="5">
    <location>
        <begin position="687"/>
        <end position="753"/>
    </location>
</feature>
<dbReference type="GO" id="GO:0004519">
    <property type="term" value="F:endonuclease activity"/>
    <property type="evidence" value="ECO:0007669"/>
    <property type="project" value="UniProtKB-KW"/>
</dbReference>
<dbReference type="InterPro" id="IPR036397">
    <property type="entry name" value="RNaseH_sf"/>
</dbReference>
<gene>
    <name evidence="7" type="ORF">EVOR1521_LOCUS26226</name>
</gene>
<dbReference type="PANTHER" id="PTHR37984:SF5">
    <property type="entry name" value="PROTEIN NYNRIN-LIKE"/>
    <property type="match status" value="1"/>
</dbReference>
<sequence length="1606" mass="179347">MEIFQHGKIMFGEFGWLGSRLASDGDDTSELDHGLLTRPDGARYLLEFLEKRLGKVPIPDAGAKAEELLVRPYFSWEPNNAKCAEFLTYGQVLLKVMIRKIKIVMKKKMMRENLQKQNRHGAQNIWQDLDTQLPPALPDELLGWIMLRRSGLNPTQRLNVLSAIQNSLKAEAVERGLRAAEEELRFMERDSGKGHGGGKGRGGRSFWVEQDGQWGILLSSEDIFEDITDQASIHWVEAPSHAPVEEAFTAELAVDPYIEQFWNHEDDGAYTLWKQDPMDGEYYFQDGNGVFWSWSQWETEAAWWAATPEEQKQQTDAATFYQDKPRTFSQARQLMAAKGASRGYYGKGKGKGKKGGGKTKGQPTQAVLAATTTSTPSAPVLPSVLEATPGAPGYSGCFICGDKSHDFRHCPRRGKGKGTGKTYGKGHVSFADQVFSVDEVEVDEDDWVNPNSAVRPLFPPGEPYPETETEDGDSAVEPASPARGAPAGTQPDGETFVVEPDSPARMTFPGGHPGGESISPAPAVPGIILMAIQHPDVEGFGVLDTGATETVASLGAVEKILEGRRLNGLINEPVSVVPQEKKCFRFGNGQRQFSESYMLLPQTVGGQLFHLGVYTLDAEGVPLLIGARTLEKLQAIIDLGKSLMVMKAVDPYLVIPLIRSTTGHFLLNMRTDWMGYGQRIPITPNFMHYQDPRTSPMEASSTPSTAASSAKGKSKGKPKSKQDTTGKNLLKYDEARSTGPDPRDPRTTGEPCWGNHLPAAPYRGSVSGANGHAKWVGCERCKLRLSYTPAFGATGIHRSAGPLPVDTTAQVEKLKNEAPFHPQMRDKTIALDGAEKSLLDRLAKIQSQKAEHYRKSGITPETAKPQETEKGTTRETENKSEGGRKAGRKSEEGPEALEYANRPSTRESKFRSLATTKSTSSCSKVGNMDEIFNAHGVPPEKWDVLELCCEEESLLTKTIIQQGGRAGRAGLFNSCDLQKADGLERAKQLVRDHRPSWIWVSFPCSAESQIQNLNEITEEGRLKSWKRRARSRRLVTRGLEVLRLHLELGGRIAWEWPRHNGGWRLPMVVKFWQELDHQGRCHDIFVDGCQYGIQHKGVPVKKPWRIRVTDPMHFHHIARECPMDHRHAPCLGGGLPERTGRYSPEFCRAVSKALLQPFEEVFTVEEPSITSIQTLTDQELQKLALNVLQLHRRSGHPSNRALVKALKARGADEKMLIIAQNIRCDECVEGQMATPATRVSLEKAEVLWDTVQADTFYMRVGQVVHHFLLFVDEASGFCVVEEIIQHEDDQAENVATPEVLEVFQRVWIQIFGIPRRFRCDPEGCFRGRLLEDFCADRGIELIHVPAEHHSSTGDVERAVGDLRRKMELFLREVRTSSPKEAAYAMAAAHNTEARVGGFAPIQWAWGRFPNDEDRLPITVNQHVPGHPLQQHLQLRRRAEEFYKDQHYKQKLSRAVNTRAPPSKQFIPGDLVYYRRHKAPRDRPGHEVVDVTRLRVARWFGPGRVLAAETKVHEEGSRRLPSTSVWIISQGRLKKIHADQLRHASEREKLIAEATGTVTLPWTFSSLTELMKKGMNFVVGAGAELAKSAEPYLMNNHLELRRTLMKS</sequence>
<feature type="compositionally biased region" description="Basic and acidic residues" evidence="5">
    <location>
        <begin position="720"/>
        <end position="747"/>
    </location>
</feature>
<accession>A0AA36JCA5</accession>
<reference evidence="7" key="1">
    <citation type="submission" date="2023-08" db="EMBL/GenBank/DDBJ databases">
        <authorList>
            <person name="Chen Y."/>
            <person name="Shah S."/>
            <person name="Dougan E. K."/>
            <person name="Thang M."/>
            <person name="Chan C."/>
        </authorList>
    </citation>
    <scope>NUCLEOTIDE SEQUENCE</scope>
</reference>
<protein>
    <recommendedName>
        <fullName evidence="6">Integrase catalytic domain-containing protein</fullName>
    </recommendedName>
</protein>
<keyword evidence="1" id="KW-0808">Transferase</keyword>
<feature type="domain" description="Integrase catalytic" evidence="6">
    <location>
        <begin position="1231"/>
        <end position="1417"/>
    </location>
</feature>
<keyword evidence="4" id="KW-0378">Hydrolase</keyword>
<feature type="compositionally biased region" description="Acidic residues" evidence="5">
    <location>
        <begin position="465"/>
        <end position="474"/>
    </location>
</feature>